<organism evidence="1 2">
    <name type="scientific">Polyangium sorediatum</name>
    <dbReference type="NCBI Taxonomy" id="889274"/>
    <lineage>
        <taxon>Bacteria</taxon>
        <taxon>Pseudomonadati</taxon>
        <taxon>Myxococcota</taxon>
        <taxon>Polyangia</taxon>
        <taxon>Polyangiales</taxon>
        <taxon>Polyangiaceae</taxon>
        <taxon>Polyangium</taxon>
    </lineage>
</organism>
<dbReference type="RefSeq" id="WP_136970292.1">
    <property type="nucleotide sequence ID" value="NZ_JARZHI010000022.1"/>
</dbReference>
<evidence type="ECO:0000313" key="1">
    <source>
        <dbReference type="EMBL" id="MDI1432581.1"/>
    </source>
</evidence>
<name>A0ABT6NW65_9BACT</name>
<gene>
    <name evidence="1" type="ORF">QHF89_24005</name>
</gene>
<dbReference type="EMBL" id="JARZHI010000022">
    <property type="protein sequence ID" value="MDI1432581.1"/>
    <property type="molecule type" value="Genomic_DNA"/>
</dbReference>
<accession>A0ABT6NW65</accession>
<keyword evidence="2" id="KW-1185">Reference proteome</keyword>
<sequence>MDTPSDGWEALGPHPIRFDPPDIVLCRPTGVVTVDDVRAGIAYMEKASRQIGRGVYYIADLTRLTRYAPSVAVQGFKGFRAGTLRASAMFGADLYQRAVAGMILRATRLLGLEIGRIPVESFPDEASARAWIDELRRKG</sequence>
<dbReference type="InterPro" id="IPR036513">
    <property type="entry name" value="STAS_dom_sf"/>
</dbReference>
<comment type="caution">
    <text evidence="1">The sequence shown here is derived from an EMBL/GenBank/DDBJ whole genome shotgun (WGS) entry which is preliminary data.</text>
</comment>
<dbReference type="SUPFAM" id="SSF52091">
    <property type="entry name" value="SpoIIaa-like"/>
    <property type="match status" value="1"/>
</dbReference>
<protein>
    <submittedName>
        <fullName evidence="1">STAS/SEC14 domain-containing protein</fullName>
    </submittedName>
</protein>
<dbReference type="Proteomes" id="UP001160301">
    <property type="component" value="Unassembled WGS sequence"/>
</dbReference>
<reference evidence="1 2" key="1">
    <citation type="submission" date="2023-04" db="EMBL/GenBank/DDBJ databases">
        <title>The genome sequence of Polyangium sorediatum DSM14670.</title>
        <authorList>
            <person name="Zhang X."/>
        </authorList>
    </citation>
    <scope>NUCLEOTIDE SEQUENCE [LARGE SCALE GENOMIC DNA]</scope>
    <source>
        <strain evidence="1 2">DSM 14670</strain>
    </source>
</reference>
<evidence type="ECO:0000313" key="2">
    <source>
        <dbReference type="Proteomes" id="UP001160301"/>
    </source>
</evidence>
<proteinExistence type="predicted"/>